<feature type="transmembrane region" description="Helical" evidence="1">
    <location>
        <begin position="351"/>
        <end position="370"/>
    </location>
</feature>
<feature type="transmembrane region" description="Helical" evidence="1">
    <location>
        <begin position="283"/>
        <end position="307"/>
    </location>
</feature>
<name>D2RFG9_ARCPA</name>
<dbReference type="Pfam" id="PF10060">
    <property type="entry name" value="DUF2298"/>
    <property type="match status" value="1"/>
</dbReference>
<feature type="transmembrane region" description="Helical" evidence="1">
    <location>
        <begin position="172"/>
        <end position="192"/>
    </location>
</feature>
<feature type="transmembrane region" description="Helical" evidence="1">
    <location>
        <begin position="29"/>
        <end position="49"/>
    </location>
</feature>
<proteinExistence type="predicted"/>
<feature type="transmembrane region" description="Helical" evidence="1">
    <location>
        <begin position="6"/>
        <end position="22"/>
    </location>
</feature>
<dbReference type="GeneID" id="8740515"/>
<keyword evidence="1" id="KW-1133">Transmembrane helix</keyword>
<feature type="transmembrane region" description="Helical" evidence="1">
    <location>
        <begin position="55"/>
        <end position="73"/>
    </location>
</feature>
<dbReference type="HOGENOM" id="CLU_011570_1_0_2"/>
<dbReference type="RefSeq" id="WP_012941198.1">
    <property type="nucleotide sequence ID" value="NC_013741.1"/>
</dbReference>
<dbReference type="EMBL" id="CP001857">
    <property type="protein sequence ID" value="ADB58863.1"/>
    <property type="molecule type" value="Genomic_DNA"/>
</dbReference>
<dbReference type="PaxDb" id="572546-Arcpr_1819"/>
<dbReference type="PANTHER" id="PTHR10790:SF51">
    <property type="entry name" value="TETRATRICOPEPTIDE REPEAT PROTEIN"/>
    <property type="match status" value="1"/>
</dbReference>
<dbReference type="STRING" id="572546.Arcpr_1819"/>
<dbReference type="PANTHER" id="PTHR10790">
    <property type="entry name" value="TPR-DOMAIN CONTAINING PROTEIN"/>
    <property type="match status" value="1"/>
</dbReference>
<reference evidence="2 3" key="1">
    <citation type="journal article" date="2010" name="Stand. Genomic Sci.">
        <title>Complete genome sequence of Archaeoglobus profundus type strain (AV18).</title>
        <authorList>
            <person name="von Jan M."/>
            <person name="Lapidus A."/>
            <person name="Del Rio T.G."/>
            <person name="Copeland A."/>
            <person name="Tice H."/>
            <person name="Cheng J.F."/>
            <person name="Lucas S."/>
            <person name="Chen F."/>
            <person name="Nolan M."/>
            <person name="Goodwin L."/>
            <person name="Han C."/>
            <person name="Pitluck S."/>
            <person name="Liolios K."/>
            <person name="Ivanova N."/>
            <person name="Mavromatis K."/>
            <person name="Ovchinnikova G."/>
            <person name="Chertkov O."/>
            <person name="Pati A."/>
            <person name="Chen A."/>
            <person name="Palaniappan K."/>
            <person name="Land M."/>
            <person name="Hauser L."/>
            <person name="Chang Y.J."/>
            <person name="Jeffries C.D."/>
            <person name="Saunders E."/>
            <person name="Brettin T."/>
            <person name="Detter J.C."/>
            <person name="Chain P."/>
            <person name="Eichinger K."/>
            <person name="Huber H."/>
            <person name="Spring S."/>
            <person name="Rohde M."/>
            <person name="Goker M."/>
            <person name="Wirth R."/>
            <person name="Woyke T."/>
            <person name="Bristow J."/>
            <person name="Eisen J.A."/>
            <person name="Markowitz V."/>
            <person name="Hugenholtz P."/>
            <person name="Kyrpides N.C."/>
            <person name="Klenk H.P."/>
        </authorList>
    </citation>
    <scope>NUCLEOTIDE SEQUENCE [LARGE SCALE GENOMIC DNA]</scope>
    <source>
        <strain evidence="3">DSM 5631 / JCM 9629 / NBRC 100127 / Av18</strain>
    </source>
</reference>
<dbReference type="OrthoDB" id="313199at2157"/>
<evidence type="ECO:0000313" key="2">
    <source>
        <dbReference type="EMBL" id="ADB58863.1"/>
    </source>
</evidence>
<feature type="transmembrane region" description="Helical" evidence="1">
    <location>
        <begin position="417"/>
        <end position="434"/>
    </location>
</feature>
<dbReference type="Proteomes" id="UP000001901">
    <property type="component" value="Chromosome"/>
</dbReference>
<keyword evidence="3" id="KW-1185">Reference proteome</keyword>
<feature type="transmembrane region" description="Helical" evidence="1">
    <location>
        <begin position="148"/>
        <end position="165"/>
    </location>
</feature>
<dbReference type="InterPro" id="IPR018746">
    <property type="entry name" value="DUF2298"/>
</dbReference>
<gene>
    <name evidence="2" type="ordered locus">Arcpr_1819</name>
</gene>
<evidence type="ECO:0000256" key="1">
    <source>
        <dbReference type="SAM" id="Phobius"/>
    </source>
</evidence>
<dbReference type="eggNOG" id="arCOG00563">
    <property type="taxonomic scope" value="Archaea"/>
</dbReference>
<keyword evidence="1" id="KW-0812">Transmembrane</keyword>
<feature type="transmembrane region" description="Helical" evidence="1">
    <location>
        <begin position="454"/>
        <end position="471"/>
    </location>
</feature>
<feature type="transmembrane region" description="Helical" evidence="1">
    <location>
        <begin position="376"/>
        <end position="405"/>
    </location>
</feature>
<feature type="transmembrane region" description="Helical" evidence="1">
    <location>
        <begin position="253"/>
        <end position="271"/>
    </location>
</feature>
<dbReference type="NCBIfam" id="TIGR03662">
    <property type="entry name" value="Chlor_Arch_YYY"/>
    <property type="match status" value="1"/>
</dbReference>
<keyword evidence="1" id="KW-0472">Membrane</keyword>
<dbReference type="AlphaFoldDB" id="D2RFG9"/>
<feature type="transmembrane region" description="Helical" evidence="1">
    <location>
        <begin position="313"/>
        <end position="330"/>
    </location>
</feature>
<sequence length="647" mass="74626">MLEIVLWITILYIISFLSLPLADRLGLRGLSKVLGLIFLTYIVWLISFLVDFKSATFYGFMITVTVGSLLWLYDVNRISSNFRGLMIDFFKFEAVFIVFFLIYLLYEMFNPYVVGAEKMTDMAILTAITKSNSLPPYDPFLAGYRLNFYYYMGYVSYAILTILSLTTTHISYNLACATVFALAMTPIVWLISKSREKITIPFLLLAGNLMTLKMLIFGNISKAFDFWTVTRVIKGTINEFPLATLFFRDLHPHFMSIPFQIAFLIALYMWVREEKKSTAVLMSFLLGFMFTVNSWDFFTYSFLYIILSIALRRFYALALLPLAVIPFLPFHLTLNTSAVKGIGFVCERTDLISFIIAQPLVLLPLIYSLIQERKIFLTVLGISIPISLLFKFPVIVITLPTVVALLKKFYEERSFELGVALTALLLLTAVEIVYVDDAYSGEIERLNTVFKSYVQAWILLSFGFTYLNYSYERIYKSIAICLIAILWIYPIGCAVGLPTLGFKGTLDGIEFTKSYGEYNALKYLYRFSGVVVEYPGKTPYESYTYAGRVSSYTGLRSVLCNGGHELFWRFFDNETVKVLNERWRDIKEIYESKDLDYDLLEKYNVSFIYIGYLEKSNYNISYDKFSKLQKVYDDGEVVIYKVIYPKS</sequence>
<accession>D2RFG9</accession>
<dbReference type="KEGG" id="apo:Arcpr_1819"/>
<organism evidence="2 3">
    <name type="scientific">Archaeoglobus profundus (strain DSM 5631 / JCM 9629 / NBRC 100127 / Av18)</name>
    <dbReference type="NCBI Taxonomy" id="572546"/>
    <lineage>
        <taxon>Archaea</taxon>
        <taxon>Methanobacteriati</taxon>
        <taxon>Methanobacteriota</taxon>
        <taxon>Archaeoglobi</taxon>
        <taxon>Archaeoglobales</taxon>
        <taxon>Archaeoglobaceae</taxon>
        <taxon>Archaeoglobus</taxon>
    </lineage>
</organism>
<feature type="transmembrane region" description="Helical" evidence="1">
    <location>
        <begin position="478"/>
        <end position="497"/>
    </location>
</feature>
<evidence type="ECO:0000313" key="3">
    <source>
        <dbReference type="Proteomes" id="UP000001901"/>
    </source>
</evidence>
<feature type="transmembrane region" description="Helical" evidence="1">
    <location>
        <begin position="85"/>
        <end position="106"/>
    </location>
</feature>
<protein>
    <submittedName>
        <fullName evidence="2">Uncharacterized membrane protein-like protein</fullName>
    </submittedName>
</protein>